<feature type="repeat" description="HEAT" evidence="4">
    <location>
        <begin position="1660"/>
        <end position="1698"/>
    </location>
</feature>
<dbReference type="SUPFAM" id="SSF48371">
    <property type="entry name" value="ARM repeat"/>
    <property type="match status" value="4"/>
</dbReference>
<evidence type="ECO:0000259" key="5">
    <source>
        <dbReference type="SMART" id="SM01349"/>
    </source>
</evidence>
<dbReference type="Pfam" id="PF02985">
    <property type="entry name" value="HEAT"/>
    <property type="match status" value="1"/>
</dbReference>
<feature type="domain" description="TOG" evidence="5">
    <location>
        <begin position="1372"/>
        <end position="1599"/>
    </location>
</feature>
<sequence length="2649" mass="293294">MDSSDIVDIGLADLSWAKFLKSRALYSITSSNVTHRLEFLNHSLLPRIKAGDLTENLLGSLLHLIFLTYSRYNDRPSRLAILNILKELNNWNSELFLNAFVPMVTKEADKLNQKSPDCTTYTTSSAIRFVLLTWVNTLINFVLSATTNAESSPHWKGLVDSQAILLHSLTYENEKRKSMANSALADVRRCIRKNVSNIPSYLKYLTSSVRCSDAVLLGTVVDCSLRHKKENGKAFVENAKDDIIQFYITSIASSKTAVSQTSKNALHDFMKFIITEEDFQTKLIPVFEKLLLRAPEIVLSVLACLVKSFSFDLSNFLKKNFLQPLLAHIRSSNKVIQTDATILLKILVEKSSNEDILVDVVKDIIQALSGGTVKVSNPEHRIILFQVLSQIYRTPKVSKSVVEGLLPIILKESNENSLAKVIDALGLHFKPLLNMEDETLVKKVTKSIVEGLASAKTGERKAWAIVIGRLAWEEAGHPSVSLRNVILKSLAPLMSTTEKIQANALNFTGGPIEGYILVSIIEGRSKNWNDDEINALIRTKKFKQNILATSPKLTFLLWDKVYSKLTTVDESCWFIRSLESIILNDDEASLQKTDIKVYIATTFIYMISTSHQASRDAYNALKTCLQLNPDYVGEMIREGLTNWVLQLEKNVKDSTALLASAIAHSDPTVNAYRLSKVLTAITTFSEKADRSNVEKSLVELIILSHHSAIVSPTDKYNWITLVQRAKLDPGKLVEKHSGRILQLIQSAIDTNNASKNFYQAALSAISTVTFISPEKLVPMLIIQCRKYLDPCLFEKMSDQDIGIWKTAEGTLFVDVLKNKKQVVENRNKKDYHTEKWEREVREKIAQKKGTSTPKLTKEEQAAVSAQLAKESETRKTVENARQKLIMGLDIVDAMVKGNSEATEQYIVELMELLHQVLKKCGPLVDEKAVNTYLNINLCTYEKIESIRNSIGLATLRIMQVQEIPEKWFQEPLDHLISRVLFRLRIITERSLMPPPSFAYCFPLIHQVIIKGGICLHKEETKASEMSIEQIALGLDIISFHTGIGASPLLPRSEMIHTLLHIIKEYPKLTKVARTAMINLCESIGDTAEQKEINVLLTGILSPEAFVRHACLQALEYLDLTDIDFSCELWIACHDEDENNAKLALALWESNGMDVEPSYNVELLSYVIREEKHVRECAAKSIGSASKYFPDSVSDTLSLIYEQYKEKSKPILPEYDEYGILIPDSLNKKDPWEARVGLALSLGTLAQNLKSTDLKPLFEFLINDEAVGDIHAQVRQKLLEAGLAVIDAHGSKNVALLMSVFENYLDKPAEPTETHDRIRESVVIWFGALAKHLDPTDSRIPVIIDRLIEALKTPSEAVQVAVGDCIPPLIKFMKAKAPDLISGLLNRLYHSEKYAERRGAAYGLAGVVKGTGISSLKDCNIITVLKQGVDNKKDYKFRQGALFAFETLSQSLVRLFEPYVIQILPLLLVCFGDSHPDVREATSDTARAIMSKISGHCIKLILPTLLAGLDDRQWRTKKGSIELLGSMAFCAPKQLSISLPTIVPRLTNVLSDSHKEVQSAANEALLHFGEVISNPEIQALVPILLRGLSDPDKNTNAALNSLLETAFVHYIDAPSLALVMPILERGLKERSTEVKKKSSQIVGNMSSLTDVKDLVPYLPRLLPSLKEVLVDPVPEARATAAKSLGTMVEKLGEDKFPNLVNELVHTLKSDTSGVDRQGAAQGLSEVLAGLGISRLEGLLSEIVINATSPKSYVREGFISLLIYLPATFGIRFQPYLGRIIPPILSGLADESEYVRDASLRAGQMIIVNYATKAVDLLLPELERGLFDDNWRIRQSSVQLMGDLLYRITGISGKSTVEGEEEEETGVTESSRKVLLQALGKERRDRVLAALYVVRQDVSGLVRQSSLHVWKSIVSNTPRTVKEILPIMMGLIIKNLASPSFERRQVAARTLGELVRKLGESVMSEIIPILEEGLESPESDKRQGVCIGLSEIMSTAGKVQVIDYVDSIIPAVRKALVDESGEVREAAAQAFDTLQQHVGDKAIDEILPTLLNSLQSGNDSTYALEALKEIMTVRANVVFPVLIPNLITVPITAFNARALASLVTVAGAALNKRLSNILTALMESLSMETDEAVNLELQETERALLLSIDSIEGLQNLMIILFEAVKSDEPAKRSGACDIVAIFCSETKMDFSRYTTEWIRVLVSLLDDHQIEVVKSAWNALNAVTKSVKKDDLEQLVIPLRRSVKGVGVPGVDLPGFCLPKGISPILPIFSHGLMYGTAEIREQSALGIGDLIQRTSSDALKPFVTQITGPLIRIIGDRYPPQVKAAILQTLSLLLEKVSALLKPFLPQLQRTFVKSLTDPTSALVRSRAAKALSTLISLQTRVDPLILELVTGIKTSEPNVRETMLSALESVVNKAGDSMSEASRKGVLGIIANGLTDSSEGMVVGAARLLGSLCKHIPPQEAMPLITTYILSGEPTQSSLLTINAILVEAPRIFFDLGIHKEIVNIVSMGSKSNQPSIADNAIIAAGKILLTELYHEQNTIRHLVEALVNDVREPATLVGETKRLALGVFRVIGRKCPQILEPHLSEIIPQIMLLDGENVMQNYLSTTDSQTAKTFIDFHKRVLSKLVSQEQQKIEQLQAGLVFVQFAI</sequence>
<feature type="repeat" description="HEAT" evidence="4">
    <location>
        <begin position="2006"/>
        <end position="2043"/>
    </location>
</feature>
<dbReference type="InterPro" id="IPR016024">
    <property type="entry name" value="ARM-type_fold"/>
</dbReference>
<evidence type="ECO:0000256" key="1">
    <source>
        <dbReference type="ARBA" id="ARBA00007366"/>
    </source>
</evidence>
<name>A0A9N8WEA9_9GLOM</name>
<evidence type="ECO:0000313" key="7">
    <source>
        <dbReference type="Proteomes" id="UP000789405"/>
    </source>
</evidence>
<organism evidence="6 7">
    <name type="scientific">Dentiscutata erythropus</name>
    <dbReference type="NCBI Taxonomy" id="1348616"/>
    <lineage>
        <taxon>Eukaryota</taxon>
        <taxon>Fungi</taxon>
        <taxon>Fungi incertae sedis</taxon>
        <taxon>Mucoromycota</taxon>
        <taxon>Glomeromycotina</taxon>
        <taxon>Glomeromycetes</taxon>
        <taxon>Diversisporales</taxon>
        <taxon>Gigasporaceae</taxon>
        <taxon>Dentiscutata</taxon>
    </lineage>
</organism>
<dbReference type="Pfam" id="PF24916">
    <property type="entry name" value="HEAT_GCN1_fung"/>
    <property type="match status" value="1"/>
</dbReference>
<dbReference type="Pfam" id="PF13513">
    <property type="entry name" value="HEAT_EZ"/>
    <property type="match status" value="1"/>
</dbReference>
<keyword evidence="2" id="KW-0677">Repeat</keyword>
<reference evidence="6" key="1">
    <citation type="submission" date="2021-06" db="EMBL/GenBank/DDBJ databases">
        <authorList>
            <person name="Kallberg Y."/>
            <person name="Tangrot J."/>
            <person name="Rosling A."/>
        </authorList>
    </citation>
    <scope>NUCLEOTIDE SEQUENCE</scope>
    <source>
        <strain evidence="6">MA453B</strain>
    </source>
</reference>
<dbReference type="FunFam" id="1.25.10.10:FF:000090">
    <property type="entry name" value="eIF-2-alpha kinase activator GCN1"/>
    <property type="match status" value="1"/>
</dbReference>
<dbReference type="GO" id="GO:1904688">
    <property type="term" value="P:regulation of cytoplasmic translational initiation"/>
    <property type="evidence" value="ECO:0007669"/>
    <property type="project" value="UniProtKB-ARBA"/>
</dbReference>
<dbReference type="FunFam" id="1.25.10.10:FF:000096">
    <property type="entry name" value="eIF-2-alpha kinase activator gcn1"/>
    <property type="match status" value="1"/>
</dbReference>
<dbReference type="GO" id="GO:0030295">
    <property type="term" value="F:protein kinase activator activity"/>
    <property type="evidence" value="ECO:0007669"/>
    <property type="project" value="UniProtKB-ARBA"/>
</dbReference>
<feature type="repeat" description="HEAT" evidence="4">
    <location>
        <begin position="1541"/>
        <end position="1579"/>
    </location>
</feature>
<dbReference type="PROSITE" id="PS50077">
    <property type="entry name" value="HEAT_REPEAT"/>
    <property type="match status" value="3"/>
</dbReference>
<evidence type="ECO:0000256" key="4">
    <source>
        <dbReference type="PROSITE-ProRule" id="PRU00103"/>
    </source>
</evidence>
<dbReference type="InterPro" id="IPR021133">
    <property type="entry name" value="HEAT_type_2"/>
</dbReference>
<dbReference type="InterPro" id="IPR057546">
    <property type="entry name" value="HEAT_GCN1"/>
</dbReference>
<dbReference type="PANTHER" id="PTHR23346">
    <property type="entry name" value="TRANSLATIONAL ACTIVATOR GCN1-RELATED"/>
    <property type="match status" value="1"/>
</dbReference>
<dbReference type="Pfam" id="PF12074">
    <property type="entry name" value="Gcn1_N"/>
    <property type="match status" value="1"/>
</dbReference>
<keyword evidence="7" id="KW-1185">Reference proteome</keyword>
<dbReference type="InterPro" id="IPR056810">
    <property type="entry name" value="GNC1-like_N"/>
</dbReference>
<accession>A0A9N8WEA9</accession>
<evidence type="ECO:0000256" key="3">
    <source>
        <dbReference type="ARBA" id="ARBA00072275"/>
    </source>
</evidence>
<protein>
    <recommendedName>
        <fullName evidence="3">eIF-2-alpha kinase activator GCN1</fullName>
    </recommendedName>
</protein>
<dbReference type="OrthoDB" id="5148094at2759"/>
<dbReference type="GO" id="GO:0034198">
    <property type="term" value="P:cellular response to amino acid starvation"/>
    <property type="evidence" value="ECO:0007669"/>
    <property type="project" value="TreeGrafter"/>
</dbReference>
<dbReference type="InterPro" id="IPR056809">
    <property type="entry name" value="HEAT_GCN1_fung"/>
</dbReference>
<evidence type="ECO:0000256" key="2">
    <source>
        <dbReference type="ARBA" id="ARBA00022737"/>
    </source>
</evidence>
<dbReference type="EMBL" id="CAJVPY010000618">
    <property type="protein sequence ID" value="CAG8483676.1"/>
    <property type="molecule type" value="Genomic_DNA"/>
</dbReference>
<dbReference type="Pfam" id="PF25801">
    <property type="entry name" value="HEAT_GCN1_C_2"/>
    <property type="match status" value="1"/>
</dbReference>
<gene>
    <name evidence="6" type="ORF">DERYTH_LOCUS2056</name>
</gene>
<comment type="similarity">
    <text evidence="1">Belongs to the GCN1 family.</text>
</comment>
<dbReference type="PANTHER" id="PTHR23346:SF7">
    <property type="entry name" value="STALLED RIBOSOME SENSOR GCN1"/>
    <property type="match status" value="1"/>
</dbReference>
<dbReference type="GO" id="GO:0005829">
    <property type="term" value="C:cytosol"/>
    <property type="evidence" value="ECO:0007669"/>
    <property type="project" value="TreeGrafter"/>
</dbReference>
<dbReference type="InterPro" id="IPR034085">
    <property type="entry name" value="TOG"/>
</dbReference>
<dbReference type="InterPro" id="IPR011989">
    <property type="entry name" value="ARM-like"/>
</dbReference>
<dbReference type="PROSITE" id="PS50007">
    <property type="entry name" value="PIPLC_X_DOMAIN"/>
    <property type="match status" value="1"/>
</dbReference>
<dbReference type="SMART" id="SM01349">
    <property type="entry name" value="TOG"/>
    <property type="match status" value="2"/>
</dbReference>
<dbReference type="Pfam" id="PF24987">
    <property type="entry name" value="HEAT_EF3_N"/>
    <property type="match status" value="2"/>
</dbReference>
<dbReference type="InterPro" id="IPR022716">
    <property type="entry name" value="Gcn1_N"/>
</dbReference>
<dbReference type="InterPro" id="IPR000357">
    <property type="entry name" value="HEAT"/>
</dbReference>
<comment type="caution">
    <text evidence="6">The sequence shown here is derived from an EMBL/GenBank/DDBJ whole genome shotgun (WGS) entry which is preliminary data.</text>
</comment>
<dbReference type="Pfam" id="PF23271">
    <property type="entry name" value="HEAT_GCN1"/>
    <property type="match status" value="1"/>
</dbReference>
<dbReference type="Proteomes" id="UP000789405">
    <property type="component" value="Unassembled WGS sequence"/>
</dbReference>
<feature type="domain" description="TOG" evidence="5">
    <location>
        <begin position="1856"/>
        <end position="2066"/>
    </location>
</feature>
<dbReference type="Pfam" id="PF24993">
    <property type="entry name" value="GNC1_N"/>
    <property type="match status" value="1"/>
</dbReference>
<evidence type="ECO:0000313" key="6">
    <source>
        <dbReference type="EMBL" id="CAG8483676.1"/>
    </source>
</evidence>
<dbReference type="Gene3D" id="1.25.10.10">
    <property type="entry name" value="Leucine-rich Repeat Variant"/>
    <property type="match status" value="7"/>
</dbReference>
<dbReference type="Pfam" id="PF24984">
    <property type="entry name" value="HEAT_EF3_GNC1"/>
    <property type="match status" value="1"/>
</dbReference>
<proteinExistence type="inferred from homology"/>